<name>A0AAV6U269_9ARAC</name>
<keyword evidence="3" id="KW-1185">Reference proteome</keyword>
<organism evidence="2 3">
    <name type="scientific">Oedothorax gibbosus</name>
    <dbReference type="NCBI Taxonomy" id="931172"/>
    <lineage>
        <taxon>Eukaryota</taxon>
        <taxon>Metazoa</taxon>
        <taxon>Ecdysozoa</taxon>
        <taxon>Arthropoda</taxon>
        <taxon>Chelicerata</taxon>
        <taxon>Arachnida</taxon>
        <taxon>Araneae</taxon>
        <taxon>Araneomorphae</taxon>
        <taxon>Entelegynae</taxon>
        <taxon>Araneoidea</taxon>
        <taxon>Linyphiidae</taxon>
        <taxon>Erigoninae</taxon>
        <taxon>Oedothorax</taxon>
    </lineage>
</organism>
<evidence type="ECO:0000313" key="2">
    <source>
        <dbReference type="EMBL" id="KAG8178024.1"/>
    </source>
</evidence>
<feature type="region of interest" description="Disordered" evidence="1">
    <location>
        <begin position="92"/>
        <end position="153"/>
    </location>
</feature>
<sequence>MALKKETLSHNDVLLPNSGEQSEVRLQYQCSKNYLLAMLQDSPDSKQSYSRPPLRPSTSQYIQPMPPRPLQPNSVLMGVSGDGKRVLILPSTLTPQTQNKLPIPPITAPTGTNNGSEKTTPPKRPLEGEDSDDPNKTQEGDQAQKKKKDREMGPPCNCKLSFLSKKFHCNDFTEEDRKALFTDYWENHNWKQRKELVCSLIKFGIPNARRRACGDPSRKEFAFQYFLKKDGEMLRVCKVMFLATLSMGDSTVRDWVMCGMTEKPFVNL</sequence>
<proteinExistence type="predicted"/>
<gene>
    <name evidence="2" type="ORF">JTE90_011654</name>
</gene>
<feature type="compositionally biased region" description="Polar residues" evidence="1">
    <location>
        <begin position="109"/>
        <end position="119"/>
    </location>
</feature>
<reference evidence="2 3" key="1">
    <citation type="journal article" date="2022" name="Nat. Ecol. Evol.">
        <title>A masculinizing supergene underlies an exaggerated male reproductive morph in a spider.</title>
        <authorList>
            <person name="Hendrickx F."/>
            <person name="De Corte Z."/>
            <person name="Sonet G."/>
            <person name="Van Belleghem S.M."/>
            <person name="Kostlbacher S."/>
            <person name="Vangestel C."/>
        </authorList>
    </citation>
    <scope>NUCLEOTIDE SEQUENCE [LARGE SCALE GENOMIC DNA]</scope>
    <source>
        <strain evidence="2">W744_W776</strain>
    </source>
</reference>
<dbReference type="PANTHER" id="PTHR10773">
    <property type="entry name" value="DNA-DIRECTED RNA POLYMERASES I, II, AND III SUBUNIT RPABC2"/>
    <property type="match status" value="1"/>
</dbReference>
<dbReference type="AlphaFoldDB" id="A0AAV6U269"/>
<dbReference type="PANTHER" id="PTHR10773:SF19">
    <property type="match status" value="1"/>
</dbReference>
<protein>
    <submittedName>
        <fullName evidence="2">Uncharacterized protein</fullName>
    </submittedName>
</protein>
<accession>A0AAV6U269</accession>
<comment type="caution">
    <text evidence="2">The sequence shown here is derived from an EMBL/GenBank/DDBJ whole genome shotgun (WGS) entry which is preliminary data.</text>
</comment>
<feature type="compositionally biased region" description="Polar residues" evidence="1">
    <location>
        <begin position="45"/>
        <end position="62"/>
    </location>
</feature>
<evidence type="ECO:0000256" key="1">
    <source>
        <dbReference type="SAM" id="MobiDB-lite"/>
    </source>
</evidence>
<evidence type="ECO:0000313" key="3">
    <source>
        <dbReference type="Proteomes" id="UP000827092"/>
    </source>
</evidence>
<dbReference type="EMBL" id="JAFNEN010000725">
    <property type="protein sequence ID" value="KAG8178024.1"/>
    <property type="molecule type" value="Genomic_DNA"/>
</dbReference>
<feature type="compositionally biased region" description="Basic and acidic residues" evidence="1">
    <location>
        <begin position="133"/>
        <end position="152"/>
    </location>
</feature>
<dbReference type="Proteomes" id="UP000827092">
    <property type="component" value="Unassembled WGS sequence"/>
</dbReference>
<feature type="region of interest" description="Disordered" evidence="1">
    <location>
        <begin position="42"/>
        <end position="78"/>
    </location>
</feature>